<sequence>MTRLPQTIFIETNRYEGFKLAATLTGKDGKDNDGDGKNGDRRTGDIRHAYSVVGFYKSTFGLEFDAGYSAAVGEPNLYPDSVVGNKNQKIVS</sequence>
<protein>
    <submittedName>
        <fullName evidence="1">Uncharacterized protein</fullName>
    </submittedName>
</protein>
<dbReference type="AlphaFoldDB" id="A0ABD5LWE9"/>
<accession>A0ABD5LWE9</accession>
<name>A0ABD5LWE9_PROMI</name>
<gene>
    <name evidence="1" type="ORF">I3679_015815</name>
</gene>
<dbReference type="EMBL" id="JADQCH020000002">
    <property type="protein sequence ID" value="MEY2344881.1"/>
    <property type="molecule type" value="Genomic_DNA"/>
</dbReference>
<evidence type="ECO:0000313" key="1">
    <source>
        <dbReference type="EMBL" id="MEY2344881.1"/>
    </source>
</evidence>
<proteinExistence type="predicted"/>
<organism evidence="1">
    <name type="scientific">Proteus mirabilis</name>
    <dbReference type="NCBI Taxonomy" id="584"/>
    <lineage>
        <taxon>Bacteria</taxon>
        <taxon>Pseudomonadati</taxon>
        <taxon>Pseudomonadota</taxon>
        <taxon>Gammaproteobacteria</taxon>
        <taxon>Enterobacterales</taxon>
        <taxon>Morganellaceae</taxon>
        <taxon>Proteus</taxon>
    </lineage>
</organism>
<comment type="caution">
    <text evidence="1">The sequence shown here is derived from an EMBL/GenBank/DDBJ whole genome shotgun (WGS) entry which is preliminary data.</text>
</comment>
<reference evidence="1" key="1">
    <citation type="submission" date="2021-05" db="EMBL/GenBank/DDBJ databases">
        <title>First report of NDM-5 and VEB-6 producing Proteus mirabilis isolated from blood of a sepsis patient in Kolkata, India.</title>
        <authorList>
            <person name="Halder G."/>
            <person name="Chaudhuri B."/>
            <person name="Dutta S."/>
        </authorList>
    </citation>
    <scope>NUCLEOTIDE SEQUENCE [LARGE SCALE GENOMIC DNA]</scope>
    <source>
        <strain evidence="1">7049</strain>
    </source>
</reference>